<evidence type="ECO:0000313" key="3">
    <source>
        <dbReference type="Proteomes" id="UP000499080"/>
    </source>
</evidence>
<protein>
    <submittedName>
        <fullName evidence="2">Uncharacterized protein</fullName>
    </submittedName>
</protein>
<reference evidence="2 3" key="1">
    <citation type="journal article" date="2019" name="Sci. Rep.">
        <title>Orb-weaving spider Araneus ventricosus genome elucidates the spidroin gene catalogue.</title>
        <authorList>
            <person name="Kono N."/>
            <person name="Nakamura H."/>
            <person name="Ohtoshi R."/>
            <person name="Moran D.A.P."/>
            <person name="Shinohara A."/>
            <person name="Yoshida Y."/>
            <person name="Fujiwara M."/>
            <person name="Mori M."/>
            <person name="Tomita M."/>
            <person name="Arakawa K."/>
        </authorList>
    </citation>
    <scope>NUCLEOTIDE SEQUENCE [LARGE SCALE GENOMIC DNA]</scope>
</reference>
<gene>
    <name evidence="2" type="ORF">AVEN_164283_1</name>
</gene>
<comment type="caution">
    <text evidence="2">The sequence shown here is derived from an EMBL/GenBank/DDBJ whole genome shotgun (WGS) entry which is preliminary data.</text>
</comment>
<organism evidence="2 3">
    <name type="scientific">Araneus ventricosus</name>
    <name type="common">Orbweaver spider</name>
    <name type="synonym">Epeira ventricosa</name>
    <dbReference type="NCBI Taxonomy" id="182803"/>
    <lineage>
        <taxon>Eukaryota</taxon>
        <taxon>Metazoa</taxon>
        <taxon>Ecdysozoa</taxon>
        <taxon>Arthropoda</taxon>
        <taxon>Chelicerata</taxon>
        <taxon>Arachnida</taxon>
        <taxon>Araneae</taxon>
        <taxon>Araneomorphae</taxon>
        <taxon>Entelegynae</taxon>
        <taxon>Araneoidea</taxon>
        <taxon>Araneidae</taxon>
        <taxon>Araneus</taxon>
    </lineage>
</organism>
<evidence type="ECO:0000256" key="1">
    <source>
        <dbReference type="SAM" id="MobiDB-lite"/>
    </source>
</evidence>
<name>A0A4Y2GZ49_ARAVE</name>
<evidence type="ECO:0000313" key="2">
    <source>
        <dbReference type="EMBL" id="GBM58095.1"/>
    </source>
</evidence>
<sequence length="79" mass="8075">MGVRIGGKQPSCPGGCDALKCQTNRRPSANWCPGVSEASTSSSLPGQGPGQPEDSFNGSVEAVSINDSTLPCPFAPRPE</sequence>
<dbReference type="EMBL" id="BGPR01001622">
    <property type="protein sequence ID" value="GBM58095.1"/>
    <property type="molecule type" value="Genomic_DNA"/>
</dbReference>
<dbReference type="Proteomes" id="UP000499080">
    <property type="component" value="Unassembled WGS sequence"/>
</dbReference>
<accession>A0A4Y2GZ49</accession>
<feature type="region of interest" description="Disordered" evidence="1">
    <location>
        <begin position="32"/>
        <end position="79"/>
    </location>
</feature>
<keyword evidence="3" id="KW-1185">Reference proteome</keyword>
<dbReference type="AlphaFoldDB" id="A0A4Y2GZ49"/>
<proteinExistence type="predicted"/>